<dbReference type="KEGG" id="foc:113208702"/>
<dbReference type="PANTHER" id="PTHR23313:SF0">
    <property type="entry name" value="TESTIS-EXPRESSED PROTEIN 9"/>
    <property type="match status" value="1"/>
</dbReference>
<feature type="coiled-coil region" evidence="1">
    <location>
        <begin position="102"/>
        <end position="178"/>
    </location>
</feature>
<dbReference type="PANTHER" id="PTHR23313">
    <property type="entry name" value="TSEC1-RELATED"/>
    <property type="match status" value="1"/>
</dbReference>
<reference evidence="3" key="1">
    <citation type="submission" date="2025-08" db="UniProtKB">
        <authorList>
            <consortium name="RefSeq"/>
        </authorList>
    </citation>
    <scope>IDENTIFICATION</scope>
    <source>
        <tissue evidence="3">Whole organism</tissue>
    </source>
</reference>
<organism evidence="2 3">
    <name type="scientific">Frankliniella occidentalis</name>
    <name type="common">Western flower thrips</name>
    <name type="synonym">Euthrips occidentalis</name>
    <dbReference type="NCBI Taxonomy" id="133901"/>
    <lineage>
        <taxon>Eukaryota</taxon>
        <taxon>Metazoa</taxon>
        <taxon>Ecdysozoa</taxon>
        <taxon>Arthropoda</taxon>
        <taxon>Hexapoda</taxon>
        <taxon>Insecta</taxon>
        <taxon>Pterygota</taxon>
        <taxon>Neoptera</taxon>
        <taxon>Paraneoptera</taxon>
        <taxon>Thysanoptera</taxon>
        <taxon>Terebrantia</taxon>
        <taxon>Thripoidea</taxon>
        <taxon>Thripidae</taxon>
        <taxon>Frankliniella</taxon>
    </lineage>
</organism>
<sequence>MEKDLLMREEEFHKINSELEERTSRILKEIDAAKGKAGLSNDANQGNNLKFNHTKAFSLKSESTVLKSSMKEERGIITSNKKEIVEDPLAIRSNGLGYEATNRLLRAKLTILNKEVDTLRQDYKNKSEESRKLSADLTRCEEEGARLESSLSVARDTSASLQSKLESVSQQLSQSQAENMSLNKVIESKNSLKLVHIFVMYLARVMFKLGMSQELVSLKKELKSQKQQSSAIELRLNRALEDIEKLRNTAKQAQLQVKEERESQRKAGDQLQSKIKSLERQRTELTSVCTKQSHLIDNLRRQKVHLEVTRFVSTAETEFDNILDWCLKTESSAVKAKP</sequence>
<evidence type="ECO:0000256" key="1">
    <source>
        <dbReference type="SAM" id="Coils"/>
    </source>
</evidence>
<gene>
    <name evidence="3" type="primary">LOC113208702</name>
</gene>
<feature type="coiled-coil region" evidence="1">
    <location>
        <begin position="208"/>
        <end position="288"/>
    </location>
</feature>
<evidence type="ECO:0000313" key="2">
    <source>
        <dbReference type="Proteomes" id="UP000504606"/>
    </source>
</evidence>
<proteinExistence type="predicted"/>
<dbReference type="GeneID" id="113208702"/>
<dbReference type="Proteomes" id="UP000504606">
    <property type="component" value="Unplaced"/>
</dbReference>
<keyword evidence="1" id="KW-0175">Coiled coil</keyword>
<accession>A0A6J1SK24</accession>
<keyword evidence="2" id="KW-1185">Reference proteome</keyword>
<protein>
    <submittedName>
        <fullName evidence="3">Uncharacterized protein LOC113208702 isoform X1</fullName>
    </submittedName>
</protein>
<evidence type="ECO:0000313" key="3">
    <source>
        <dbReference type="RefSeq" id="XP_026281619.1"/>
    </source>
</evidence>
<name>A0A6J1SK24_FRAOC</name>
<dbReference type="AlphaFoldDB" id="A0A6J1SK24"/>
<dbReference type="RefSeq" id="XP_026281619.1">
    <property type="nucleotide sequence ID" value="XM_026425834.2"/>
</dbReference>
<dbReference type="OrthoDB" id="269872at2759"/>